<feature type="domain" description="Multidrug resistance protein MdtA-like alpha-helical hairpin" evidence="9">
    <location>
        <begin position="136"/>
        <end position="206"/>
    </location>
</feature>
<keyword evidence="3" id="KW-0813">Transport</keyword>
<evidence type="ECO:0000256" key="8">
    <source>
        <dbReference type="SAM" id="Phobius"/>
    </source>
</evidence>
<evidence type="ECO:0000256" key="6">
    <source>
        <dbReference type="ARBA" id="ARBA00023136"/>
    </source>
</evidence>
<feature type="region of interest" description="Disordered" evidence="7">
    <location>
        <begin position="43"/>
        <end position="66"/>
    </location>
</feature>
<comment type="subcellular location">
    <subcellularLocation>
        <location evidence="1">Cell membrane</location>
    </subcellularLocation>
</comment>
<evidence type="ECO:0000259" key="9">
    <source>
        <dbReference type="Pfam" id="PF25876"/>
    </source>
</evidence>
<name>A0A4Y9SCS6_9BURK</name>
<keyword evidence="8" id="KW-0812">Transmembrane</keyword>
<feature type="transmembrane region" description="Helical" evidence="8">
    <location>
        <begin position="15"/>
        <end position="33"/>
    </location>
</feature>
<evidence type="ECO:0000256" key="7">
    <source>
        <dbReference type="SAM" id="MobiDB-lite"/>
    </source>
</evidence>
<reference evidence="13 14" key="1">
    <citation type="submission" date="2019-03" db="EMBL/GenBank/DDBJ databases">
        <title>Draft Genome Sequence of Massilia arenosa sp. nov., a Novel Massilia Species Isolated from a Sandy-loam Maize Soil.</title>
        <authorList>
            <person name="Raths R."/>
            <person name="Peta V."/>
            <person name="Bucking H."/>
        </authorList>
    </citation>
    <scope>NUCLEOTIDE SEQUENCE [LARGE SCALE GENOMIC DNA]</scope>
    <source>
        <strain evidence="13 14">MC02</strain>
    </source>
</reference>
<dbReference type="Pfam" id="PF25967">
    <property type="entry name" value="RND-MFP_C"/>
    <property type="match status" value="1"/>
</dbReference>
<feature type="non-terminal residue" evidence="13">
    <location>
        <position position="585"/>
    </location>
</feature>
<evidence type="ECO:0000259" key="10">
    <source>
        <dbReference type="Pfam" id="PF25917"/>
    </source>
</evidence>
<dbReference type="OrthoDB" id="9783047at2"/>
<dbReference type="GO" id="GO:1990281">
    <property type="term" value="C:efflux pump complex"/>
    <property type="evidence" value="ECO:0007669"/>
    <property type="project" value="TreeGrafter"/>
</dbReference>
<keyword evidence="6 8" id="KW-0472">Membrane</keyword>
<feature type="domain" description="Multidrug resistance protein MdtA-like C-terminal permuted SH3" evidence="12">
    <location>
        <begin position="331"/>
        <end position="392"/>
    </location>
</feature>
<dbReference type="InterPro" id="IPR058627">
    <property type="entry name" value="MdtA-like_C"/>
</dbReference>
<feature type="compositionally biased region" description="Gly residues" evidence="7">
    <location>
        <begin position="570"/>
        <end position="585"/>
    </location>
</feature>
<evidence type="ECO:0000313" key="13">
    <source>
        <dbReference type="EMBL" id="TFW18261.1"/>
    </source>
</evidence>
<evidence type="ECO:0000256" key="2">
    <source>
        <dbReference type="ARBA" id="ARBA00009477"/>
    </source>
</evidence>
<gene>
    <name evidence="13" type="ORF">E4L96_13365</name>
</gene>
<dbReference type="PANTHER" id="PTHR30469:SF12">
    <property type="entry name" value="MULTIDRUG RESISTANCE PROTEIN MDTA"/>
    <property type="match status" value="1"/>
</dbReference>
<evidence type="ECO:0000256" key="4">
    <source>
        <dbReference type="ARBA" id="ARBA00022475"/>
    </source>
</evidence>
<evidence type="ECO:0000259" key="11">
    <source>
        <dbReference type="Pfam" id="PF25944"/>
    </source>
</evidence>
<evidence type="ECO:0000256" key="1">
    <source>
        <dbReference type="ARBA" id="ARBA00004236"/>
    </source>
</evidence>
<feature type="region of interest" description="Disordered" evidence="7">
    <location>
        <begin position="396"/>
        <end position="585"/>
    </location>
</feature>
<dbReference type="PANTHER" id="PTHR30469">
    <property type="entry name" value="MULTIDRUG RESISTANCE PROTEIN MDTA"/>
    <property type="match status" value="1"/>
</dbReference>
<feature type="compositionally biased region" description="Low complexity" evidence="7">
    <location>
        <begin position="531"/>
        <end position="548"/>
    </location>
</feature>
<feature type="domain" description="Multidrug resistance protein MdtA-like beta-barrel" evidence="11">
    <location>
        <begin position="243"/>
        <end position="325"/>
    </location>
</feature>
<dbReference type="SUPFAM" id="SSF111369">
    <property type="entry name" value="HlyD-like secretion proteins"/>
    <property type="match status" value="1"/>
</dbReference>
<sequence>MESTPQPRASRRSRVVGGMIAVVAMIALGWFAWHLTHRDDAAGGSGGGAAGAQGARGGRGGGGFRGGPPTTVGVAWAERADLPVYIDALGTVVPAATATVRPQVSGVLQKVNFTEGQVVRAGQVLATIDPRSFEMTLQQAIGQRMRDEAQLESARVTLQRYRTLLAQDSIARQDVDTQAALVKQLEGTVTSDKAAEGQARLNLGYTQVRAPIAGRLGLRQADIGNLVGSNDTNGVAIITQMSPIDVEFAIPQDQVQAVQERLNSGAVLPAMALDRSRERVLDSGRFWALDNQVDTSTGTVRAKARFTNPAQQLFPSQFVNLRLQLNLIRGAVVVPVTALRHGADGDFVYVLNAPQRTVAIRKVVRGQGDAQRIEIRSGLQECEQVITEGADRLRDGAKVVLPGDRPQTGGAGSGRRGRGGQVGAGGAGGTSGAGGVAGAGGAGAAGSPTGERSADAAPVADGAATGGAGRGAGRNRSGARGGDAAGAAAGGPNAPASCRPGAAGASGAAAGPAGAAGAGDDPHAGRRGRAVDGAASDGTNSGAAPGAAGAAGGAEGGRRWTRGGAANAGDGSGGATGGGSQAGQG</sequence>
<keyword evidence="5" id="KW-0997">Cell inner membrane</keyword>
<dbReference type="Proteomes" id="UP000298438">
    <property type="component" value="Unassembled WGS sequence"/>
</dbReference>
<dbReference type="Gene3D" id="2.40.50.100">
    <property type="match status" value="1"/>
</dbReference>
<dbReference type="InterPro" id="IPR006143">
    <property type="entry name" value="RND_pump_MFP"/>
</dbReference>
<evidence type="ECO:0000313" key="14">
    <source>
        <dbReference type="Proteomes" id="UP000298438"/>
    </source>
</evidence>
<comment type="caution">
    <text evidence="13">The sequence shown here is derived from an EMBL/GenBank/DDBJ whole genome shotgun (WGS) entry which is preliminary data.</text>
</comment>
<evidence type="ECO:0000256" key="5">
    <source>
        <dbReference type="ARBA" id="ARBA00022519"/>
    </source>
</evidence>
<dbReference type="InterPro" id="IPR058626">
    <property type="entry name" value="MdtA-like_b-barrel"/>
</dbReference>
<dbReference type="Pfam" id="PF25944">
    <property type="entry name" value="Beta-barrel_RND"/>
    <property type="match status" value="1"/>
</dbReference>
<dbReference type="Pfam" id="PF25876">
    <property type="entry name" value="HH_MFP_RND"/>
    <property type="match status" value="1"/>
</dbReference>
<dbReference type="EMBL" id="SPVF01000164">
    <property type="protein sequence ID" value="TFW18261.1"/>
    <property type="molecule type" value="Genomic_DNA"/>
</dbReference>
<proteinExistence type="inferred from homology"/>
<accession>A0A4Y9SCS6</accession>
<feature type="compositionally biased region" description="Gly residues" evidence="7">
    <location>
        <begin position="409"/>
        <end position="444"/>
    </location>
</feature>
<dbReference type="Gene3D" id="1.10.287.470">
    <property type="entry name" value="Helix hairpin bin"/>
    <property type="match status" value="1"/>
</dbReference>
<evidence type="ECO:0000259" key="12">
    <source>
        <dbReference type="Pfam" id="PF25967"/>
    </source>
</evidence>
<dbReference type="Gene3D" id="2.40.420.20">
    <property type="match status" value="1"/>
</dbReference>
<comment type="similarity">
    <text evidence="2">Belongs to the membrane fusion protein (MFP) (TC 8.A.1) family.</text>
</comment>
<dbReference type="InterPro" id="IPR058625">
    <property type="entry name" value="MdtA-like_BSH"/>
</dbReference>
<dbReference type="Gene3D" id="2.40.30.170">
    <property type="match status" value="1"/>
</dbReference>
<feature type="compositionally biased region" description="Low complexity" evidence="7">
    <location>
        <begin position="485"/>
        <end position="519"/>
    </location>
</feature>
<dbReference type="GO" id="GO:0015562">
    <property type="term" value="F:efflux transmembrane transporter activity"/>
    <property type="evidence" value="ECO:0007669"/>
    <property type="project" value="TreeGrafter"/>
</dbReference>
<dbReference type="NCBIfam" id="TIGR01730">
    <property type="entry name" value="RND_mfp"/>
    <property type="match status" value="1"/>
</dbReference>
<keyword evidence="8" id="KW-1133">Transmembrane helix</keyword>
<keyword evidence="14" id="KW-1185">Reference proteome</keyword>
<protein>
    <submittedName>
        <fullName evidence="13">Efflux RND transporter periplasmic adaptor subunit</fullName>
    </submittedName>
</protein>
<dbReference type="InterPro" id="IPR058624">
    <property type="entry name" value="MdtA-like_HH"/>
</dbReference>
<evidence type="ECO:0000256" key="3">
    <source>
        <dbReference type="ARBA" id="ARBA00022448"/>
    </source>
</evidence>
<dbReference type="Pfam" id="PF25917">
    <property type="entry name" value="BSH_RND"/>
    <property type="match status" value="1"/>
</dbReference>
<dbReference type="AlphaFoldDB" id="A0A4Y9SCS6"/>
<organism evidence="13 14">
    <name type="scientific">Zemynaea arenosa</name>
    <dbReference type="NCBI Taxonomy" id="2561931"/>
    <lineage>
        <taxon>Bacteria</taxon>
        <taxon>Pseudomonadati</taxon>
        <taxon>Pseudomonadota</taxon>
        <taxon>Betaproteobacteria</taxon>
        <taxon>Burkholderiales</taxon>
        <taxon>Oxalobacteraceae</taxon>
        <taxon>Telluria group</taxon>
        <taxon>Zemynaea</taxon>
    </lineage>
</organism>
<keyword evidence="4" id="KW-1003">Cell membrane</keyword>
<feature type="domain" description="Multidrug resistance protein MdtA-like barrel-sandwich hybrid" evidence="10">
    <location>
        <begin position="97"/>
        <end position="239"/>
    </location>
</feature>